<evidence type="ECO:0000313" key="1">
    <source>
        <dbReference type="EMBL" id="TRD18372.1"/>
    </source>
</evidence>
<dbReference type="EMBL" id="VFSV01000020">
    <property type="protein sequence ID" value="TRD18372.1"/>
    <property type="molecule type" value="Genomic_DNA"/>
</dbReference>
<name>A0A547PW69_9RHOB</name>
<protein>
    <submittedName>
        <fullName evidence="1">Uncharacterized protein</fullName>
    </submittedName>
</protein>
<keyword evidence="2" id="KW-1185">Reference proteome</keyword>
<organism evidence="1 2">
    <name type="scientific">Palleronia caenipelagi</name>
    <dbReference type="NCBI Taxonomy" id="2489174"/>
    <lineage>
        <taxon>Bacteria</taxon>
        <taxon>Pseudomonadati</taxon>
        <taxon>Pseudomonadota</taxon>
        <taxon>Alphaproteobacteria</taxon>
        <taxon>Rhodobacterales</taxon>
        <taxon>Roseobacteraceae</taxon>
        <taxon>Palleronia</taxon>
    </lineage>
</organism>
<dbReference type="RefSeq" id="WP_142835044.1">
    <property type="nucleotide sequence ID" value="NZ_VFSV01000020.1"/>
</dbReference>
<reference evidence="1 2" key="1">
    <citation type="submission" date="2019-06" db="EMBL/GenBank/DDBJ databases">
        <title>Paenimaribius caenipelagi gen. nov., sp. nov., isolated from a tidal flat.</title>
        <authorList>
            <person name="Yoon J.-H."/>
        </authorList>
    </citation>
    <scope>NUCLEOTIDE SEQUENCE [LARGE SCALE GENOMIC DNA]</scope>
    <source>
        <strain evidence="1 2">JBTF-M29</strain>
    </source>
</reference>
<proteinExistence type="predicted"/>
<evidence type="ECO:0000313" key="2">
    <source>
        <dbReference type="Proteomes" id="UP000318590"/>
    </source>
</evidence>
<sequence>MSDLLDEETTGLTARAMRRVIDQGDRGATQITLHEARAMVRTITAMLIYTKRLENQLAAQGEGEMS</sequence>
<comment type="caution">
    <text evidence="1">The sequence shown here is derived from an EMBL/GenBank/DDBJ whole genome shotgun (WGS) entry which is preliminary data.</text>
</comment>
<gene>
    <name evidence="1" type="ORF">FEV53_12000</name>
</gene>
<dbReference type="AlphaFoldDB" id="A0A547PW69"/>
<dbReference type="Proteomes" id="UP000318590">
    <property type="component" value="Unassembled WGS sequence"/>
</dbReference>
<accession>A0A547PW69</accession>